<protein>
    <submittedName>
        <fullName evidence="2">Uncharacterized protein</fullName>
    </submittedName>
</protein>
<feature type="chain" id="PRO_5014927463" evidence="1">
    <location>
        <begin position="26"/>
        <end position="194"/>
    </location>
</feature>
<name>A0A2K9D792_9MICO</name>
<keyword evidence="1" id="KW-0732">Signal</keyword>
<sequence>MPRLLLGLLTMGVLAALFASMNALAPTLIAARTAALEGRLVDAATLQAAPSDEVLPAGGVLEVADWSVHLGELRWSQTGAVYQANALNPLIPADWEWVLLPVSITSKRDVTASASLEVTLMTDMISMSHRYKTEHHHPTSTLPDELDARAIPARTTREGNVGWMIPSAARHAGACLIRLSVGDMSSVFSCAVAE</sequence>
<dbReference type="Proteomes" id="UP000233276">
    <property type="component" value="Chromosome"/>
</dbReference>
<feature type="signal peptide" evidence="1">
    <location>
        <begin position="1"/>
        <end position="25"/>
    </location>
</feature>
<accession>A0A2K9D792</accession>
<gene>
    <name evidence="2" type="ORF">CXR34_08360</name>
</gene>
<reference evidence="2 3" key="1">
    <citation type="submission" date="2017-12" db="EMBL/GenBank/DDBJ databases">
        <title>Isolation and characterization of estrogens degradatiion strain Microbacterium hominis SJTG1.</title>
        <authorList>
            <person name="Xiong W."/>
            <person name="Yin C."/>
            <person name="Zheng D."/>
            <person name="Liang R."/>
        </authorList>
    </citation>
    <scope>NUCLEOTIDE SEQUENCE [LARGE SCALE GENOMIC DNA]</scope>
    <source>
        <strain evidence="2 3">SJTG1</strain>
    </source>
</reference>
<dbReference type="KEGG" id="mhos:CXR34_08360"/>
<evidence type="ECO:0000313" key="3">
    <source>
        <dbReference type="Proteomes" id="UP000233276"/>
    </source>
</evidence>
<dbReference type="EMBL" id="CP025299">
    <property type="protein sequence ID" value="AUG29475.1"/>
    <property type="molecule type" value="Genomic_DNA"/>
</dbReference>
<dbReference type="AlphaFoldDB" id="A0A2K9D792"/>
<organism evidence="2 3">
    <name type="scientific">Microbacterium hominis</name>
    <dbReference type="NCBI Taxonomy" id="162426"/>
    <lineage>
        <taxon>Bacteria</taxon>
        <taxon>Bacillati</taxon>
        <taxon>Actinomycetota</taxon>
        <taxon>Actinomycetes</taxon>
        <taxon>Micrococcales</taxon>
        <taxon>Microbacteriaceae</taxon>
        <taxon>Microbacterium</taxon>
    </lineage>
</organism>
<evidence type="ECO:0000313" key="2">
    <source>
        <dbReference type="EMBL" id="AUG29475.1"/>
    </source>
</evidence>
<evidence type="ECO:0000256" key="1">
    <source>
        <dbReference type="SAM" id="SignalP"/>
    </source>
</evidence>
<proteinExistence type="predicted"/>